<evidence type="ECO:0000313" key="5">
    <source>
        <dbReference type="EMBL" id="QEE25624.1"/>
    </source>
</evidence>
<organism evidence="5 6">
    <name type="scientific">Rhodanobacter glycinis</name>
    <dbReference type="NCBI Taxonomy" id="582702"/>
    <lineage>
        <taxon>Bacteria</taxon>
        <taxon>Pseudomonadati</taxon>
        <taxon>Pseudomonadota</taxon>
        <taxon>Gammaproteobacteria</taxon>
        <taxon>Lysobacterales</taxon>
        <taxon>Rhodanobacteraceae</taxon>
        <taxon>Rhodanobacter</taxon>
    </lineage>
</organism>
<gene>
    <name evidence="5" type="ORF">CS053_14780</name>
</gene>
<dbReference type="PANTHER" id="PTHR43284:SF1">
    <property type="entry name" value="ASPARAGINE SYNTHETASE"/>
    <property type="match status" value="1"/>
</dbReference>
<dbReference type="AlphaFoldDB" id="A0A5B9E260"/>
<evidence type="ECO:0000256" key="2">
    <source>
        <dbReference type="ARBA" id="ARBA00012737"/>
    </source>
</evidence>
<dbReference type="EC" id="6.3.5.4" evidence="2"/>
<feature type="domain" description="Asparagine synthetase" evidence="4">
    <location>
        <begin position="222"/>
        <end position="578"/>
    </location>
</feature>
<dbReference type="GO" id="GO:0004066">
    <property type="term" value="F:asparagine synthase (glutamine-hydrolyzing) activity"/>
    <property type="evidence" value="ECO:0007669"/>
    <property type="project" value="UniProtKB-EC"/>
</dbReference>
<evidence type="ECO:0000313" key="6">
    <source>
        <dbReference type="Proteomes" id="UP000321807"/>
    </source>
</evidence>
<accession>A0A5B9E260</accession>
<dbReference type="Pfam" id="PF00733">
    <property type="entry name" value="Asn_synthase"/>
    <property type="match status" value="1"/>
</dbReference>
<name>A0A5B9E260_9GAMM</name>
<dbReference type="Proteomes" id="UP000321807">
    <property type="component" value="Chromosome"/>
</dbReference>
<dbReference type="Gene3D" id="3.40.50.620">
    <property type="entry name" value="HUPs"/>
    <property type="match status" value="2"/>
</dbReference>
<reference evidence="5 6" key="1">
    <citation type="submission" date="2019-08" db="EMBL/GenBank/DDBJ databases">
        <title>Complete genome sequence of Rhodanobacter glycinis strain T01E-68 isolated from tomato root.</title>
        <authorList>
            <person name="Weon H.-Y."/>
            <person name="Lee S.A."/>
        </authorList>
    </citation>
    <scope>NUCLEOTIDE SEQUENCE [LARGE SCALE GENOMIC DNA]</scope>
    <source>
        <strain evidence="5 6">T01E-68</strain>
    </source>
</reference>
<comment type="catalytic activity">
    <reaction evidence="3">
        <text>L-aspartate + L-glutamine + ATP + H2O = L-asparagine + L-glutamate + AMP + diphosphate + H(+)</text>
        <dbReference type="Rhea" id="RHEA:12228"/>
        <dbReference type="ChEBI" id="CHEBI:15377"/>
        <dbReference type="ChEBI" id="CHEBI:15378"/>
        <dbReference type="ChEBI" id="CHEBI:29985"/>
        <dbReference type="ChEBI" id="CHEBI:29991"/>
        <dbReference type="ChEBI" id="CHEBI:30616"/>
        <dbReference type="ChEBI" id="CHEBI:33019"/>
        <dbReference type="ChEBI" id="CHEBI:58048"/>
        <dbReference type="ChEBI" id="CHEBI:58359"/>
        <dbReference type="ChEBI" id="CHEBI:456215"/>
        <dbReference type="EC" id="6.3.5.4"/>
    </reaction>
</comment>
<dbReference type="SUPFAM" id="SSF52402">
    <property type="entry name" value="Adenine nucleotide alpha hydrolases-like"/>
    <property type="match status" value="1"/>
</dbReference>
<dbReference type="PANTHER" id="PTHR43284">
    <property type="entry name" value="ASPARAGINE SYNTHETASE (GLUTAMINE-HYDROLYZING)"/>
    <property type="match status" value="1"/>
</dbReference>
<evidence type="ECO:0000256" key="3">
    <source>
        <dbReference type="ARBA" id="ARBA00048741"/>
    </source>
</evidence>
<sequence length="582" mass="64894">MDNDYIAILAPADESADTKFSNLADTLHAIGMRVHYASGKLTLFGTEDTSTLSLPGGGIVIGHLFTRDGIAVRDSAKLPRHSDPTQTQKHILEIYWGSYLIIQPDTRHPGAFTMTRAPSAAGNLPCVWSIKDGAGFLTSDISLALQALLYRKQVNWDFIAHRLRYPDIKTERTGLADLFELLPGCSLRTSGTEVSIRQAWSPWNFVAREQRYRDLRDAANQVLHAVESAVRAWMSVDRSILLELSGGLDSSIVAACLRNCHAHVTCCNLVTPVPGVDEQQYARQVAEQLGVELHAEHLSFDKARFNFTPPPDSVIPAMGPLQYVVDEVMEAAAKHHGATAYYSGGGGDSVFCYLRTAAPSADAWRAHSFGDAITAVRNLASLHQCTFWKAGRLTLSKLRRPPQSPFHQDPTFLAPSSAHVEPEAHPWFAAPMNALPGDRERIFDLAGNQLFESQAARKYRRPLRFPLLTQPVMEACLRAPSWMWIAGGRNRAVARTAFSDRLPPDVLNRQSKATYMSYLGAMYERNKHQIEDFLLSGRLESQGLLDTRAISSFFSRPLPPRDRTFLRMFDLCMVENWVRHQP</sequence>
<proteinExistence type="predicted"/>
<evidence type="ECO:0000256" key="1">
    <source>
        <dbReference type="ARBA" id="ARBA00005187"/>
    </source>
</evidence>
<evidence type="ECO:0000259" key="4">
    <source>
        <dbReference type="Pfam" id="PF00733"/>
    </source>
</evidence>
<comment type="pathway">
    <text evidence="1">Amino-acid biosynthesis; L-asparagine biosynthesis; L-asparagine from L-aspartate (L-Gln route): step 1/1.</text>
</comment>
<dbReference type="EMBL" id="CP042807">
    <property type="protein sequence ID" value="QEE25624.1"/>
    <property type="molecule type" value="Genomic_DNA"/>
</dbReference>
<dbReference type="InterPro" id="IPR051786">
    <property type="entry name" value="ASN_synthetase/amidase"/>
</dbReference>
<dbReference type="KEGG" id="rgl:CS053_14780"/>
<dbReference type="InterPro" id="IPR014729">
    <property type="entry name" value="Rossmann-like_a/b/a_fold"/>
</dbReference>
<dbReference type="RefSeq" id="WP_092702122.1">
    <property type="nucleotide sequence ID" value="NZ_CP042807.1"/>
</dbReference>
<dbReference type="InterPro" id="IPR001962">
    <property type="entry name" value="Asn_synthase"/>
</dbReference>
<dbReference type="GO" id="GO:0006529">
    <property type="term" value="P:asparagine biosynthetic process"/>
    <property type="evidence" value="ECO:0007669"/>
    <property type="project" value="InterPro"/>
</dbReference>
<protein>
    <recommendedName>
        <fullName evidence="2">asparagine synthase (glutamine-hydrolyzing)</fullName>
        <ecNumber evidence="2">6.3.5.4</ecNumber>
    </recommendedName>
</protein>